<sequence length="205" mass="22769">MSKKLKPINSPRSRAPIDEEGVICWDILNEVEEQQQGIDNKNTYNIQVLEPKIKDKSTNTEPERETNTNKMEVDMKPNDIVLKKWRDTQSVVSYELAKKVVINSLKEKFSSCVDVDKVVYSRDRIADVEETSNSNVNHVEDGRGKRKVISWDHRVGFCDDHVGGVCHAKFQGPGGAMAQWKAGARGGKAGAAGGLRGVSDEMPVS</sequence>
<dbReference type="OrthoDB" id="6904325at2759"/>
<dbReference type="EMBL" id="OV170224">
    <property type="protein sequence ID" value="CAH0723531.1"/>
    <property type="molecule type" value="Genomic_DNA"/>
</dbReference>
<proteinExistence type="predicted"/>
<protein>
    <submittedName>
        <fullName evidence="1">Uncharacterized protein</fullName>
    </submittedName>
</protein>
<name>A0A8J9UNG7_9NEOP</name>
<reference evidence="1" key="1">
    <citation type="submission" date="2021-12" db="EMBL/GenBank/DDBJ databases">
        <authorList>
            <person name="Martin H S."/>
        </authorList>
    </citation>
    <scope>NUCLEOTIDE SEQUENCE</scope>
</reference>
<keyword evidence="2" id="KW-1185">Reference proteome</keyword>
<feature type="non-terminal residue" evidence="1">
    <location>
        <position position="205"/>
    </location>
</feature>
<dbReference type="AlphaFoldDB" id="A0A8J9UNG7"/>
<gene>
    <name evidence="1" type="ORF">BINO364_LOCUS9356</name>
</gene>
<organism evidence="1 2">
    <name type="scientific">Brenthis ino</name>
    <name type="common">lesser marbled fritillary</name>
    <dbReference type="NCBI Taxonomy" id="405034"/>
    <lineage>
        <taxon>Eukaryota</taxon>
        <taxon>Metazoa</taxon>
        <taxon>Ecdysozoa</taxon>
        <taxon>Arthropoda</taxon>
        <taxon>Hexapoda</taxon>
        <taxon>Insecta</taxon>
        <taxon>Pterygota</taxon>
        <taxon>Neoptera</taxon>
        <taxon>Endopterygota</taxon>
        <taxon>Lepidoptera</taxon>
        <taxon>Glossata</taxon>
        <taxon>Ditrysia</taxon>
        <taxon>Papilionoidea</taxon>
        <taxon>Nymphalidae</taxon>
        <taxon>Heliconiinae</taxon>
        <taxon>Argynnini</taxon>
        <taxon>Brenthis</taxon>
    </lineage>
</organism>
<accession>A0A8J9UNG7</accession>
<evidence type="ECO:0000313" key="1">
    <source>
        <dbReference type="EMBL" id="CAH0723531.1"/>
    </source>
</evidence>
<evidence type="ECO:0000313" key="2">
    <source>
        <dbReference type="Proteomes" id="UP000838878"/>
    </source>
</evidence>
<dbReference type="Proteomes" id="UP000838878">
    <property type="component" value="Chromosome 4"/>
</dbReference>